<feature type="transmembrane region" description="Helical" evidence="6">
    <location>
        <begin position="114"/>
        <end position="135"/>
    </location>
</feature>
<keyword evidence="4 6" id="KW-1133">Transmembrane helix</keyword>
<reference evidence="11" key="3">
    <citation type="submission" date="2018-01" db="EMBL/GenBank/DDBJ databases">
        <title>Raltonia solanacearum P824 infects blueberry.</title>
        <authorList>
            <person name="Bocsanczy A.M."/>
            <person name="Norman D.J."/>
        </authorList>
    </citation>
    <scope>NUCLEOTIDE SEQUENCE [LARGE SCALE GENOMIC DNA]</scope>
    <source>
        <strain evidence="11">P824</strain>
    </source>
</reference>
<dbReference type="EMBL" id="CP025741">
    <property type="protein sequence ID" value="AYA47877.1"/>
    <property type="molecule type" value="Genomic_DNA"/>
</dbReference>
<keyword evidence="2" id="KW-1003">Cell membrane</keyword>
<evidence type="ECO:0000313" key="9">
    <source>
        <dbReference type="EMBL" id="CUV17397.1"/>
    </source>
</evidence>
<dbReference type="PATRIC" id="fig|305.108.peg.2394"/>
<feature type="transmembrane region" description="Helical" evidence="6">
    <location>
        <begin position="254"/>
        <end position="279"/>
    </location>
</feature>
<name>A0A0K1ZR52_RALSL</name>
<evidence type="ECO:0000256" key="1">
    <source>
        <dbReference type="ARBA" id="ARBA00004651"/>
    </source>
</evidence>
<feature type="transmembrane region" description="Helical" evidence="6">
    <location>
        <begin position="373"/>
        <end position="394"/>
    </location>
</feature>
<feature type="transmembrane region" description="Helical" evidence="6">
    <location>
        <begin position="20"/>
        <end position="42"/>
    </location>
</feature>
<dbReference type="Pfam" id="PF07690">
    <property type="entry name" value="MFS_1"/>
    <property type="match status" value="1"/>
</dbReference>
<evidence type="ECO:0000313" key="10">
    <source>
        <dbReference type="EMBL" id="CUV28117.1"/>
    </source>
</evidence>
<feature type="domain" description="Major facilitator superfamily (MFS) profile" evidence="7">
    <location>
        <begin position="23"/>
        <end position="398"/>
    </location>
</feature>
<dbReference type="GO" id="GO:0005886">
    <property type="term" value="C:plasma membrane"/>
    <property type="evidence" value="ECO:0007669"/>
    <property type="project" value="UniProtKB-SubCell"/>
</dbReference>
<keyword evidence="3 6" id="KW-0812">Transmembrane</keyword>
<feature type="transmembrane region" description="Helical" evidence="6">
    <location>
        <begin position="345"/>
        <end position="367"/>
    </location>
</feature>
<gene>
    <name evidence="9" type="primary">opdE</name>
    <name evidence="9" type="ORF">PSS4_v1_300015</name>
    <name evidence="8" type="ORF">RSP824_16160</name>
    <name evidence="10" type="ORF">RUN1985_v1_170037</name>
</gene>
<reference evidence="8" key="2">
    <citation type="submission" date="2018-01" db="EMBL/GenBank/DDBJ databases">
        <title>Ralstonia pseudosolanacearum P824 infects blueberry.</title>
        <authorList>
            <person name="Bocsanczy A.M."/>
            <person name="Norman D.J."/>
        </authorList>
    </citation>
    <scope>NUCLEOTIDE SEQUENCE</scope>
    <source>
        <strain evidence="8">P824</strain>
    </source>
</reference>
<feature type="transmembrane region" description="Helical" evidence="6">
    <location>
        <begin position="147"/>
        <end position="171"/>
    </location>
</feature>
<evidence type="ECO:0000313" key="8">
    <source>
        <dbReference type="EMBL" id="AYA47877.1"/>
    </source>
</evidence>
<feature type="transmembrane region" description="Helical" evidence="6">
    <location>
        <begin position="286"/>
        <end position="306"/>
    </location>
</feature>
<dbReference type="GO" id="GO:0022857">
    <property type="term" value="F:transmembrane transporter activity"/>
    <property type="evidence" value="ECO:0007669"/>
    <property type="project" value="InterPro"/>
</dbReference>
<comment type="subcellular location">
    <subcellularLocation>
        <location evidence="1">Cell membrane</location>
        <topology evidence="1">Multi-pass membrane protein</topology>
    </subcellularLocation>
</comment>
<reference evidence="9" key="1">
    <citation type="submission" date="2015-10" db="EMBL/GenBank/DDBJ databases">
        <authorList>
            <person name="Gilbert D.G."/>
        </authorList>
    </citation>
    <scope>NUCLEOTIDE SEQUENCE</scope>
    <source>
        <strain evidence="9">Phyl III-seqv23</strain>
    </source>
</reference>
<dbReference type="InterPro" id="IPR020846">
    <property type="entry name" value="MFS_dom"/>
</dbReference>
<dbReference type="Gene3D" id="1.20.1250.20">
    <property type="entry name" value="MFS general substrate transporter like domains"/>
    <property type="match status" value="1"/>
</dbReference>
<feature type="transmembrane region" description="Helical" evidence="6">
    <location>
        <begin position="62"/>
        <end position="81"/>
    </location>
</feature>
<dbReference type="PANTHER" id="PTHR43124:SF5">
    <property type="entry name" value="PURINE RIBONUCLEOSIDE EFFLUX PUMP NEPI"/>
    <property type="match status" value="1"/>
</dbReference>
<dbReference type="SUPFAM" id="SSF103473">
    <property type="entry name" value="MFS general substrate transporter"/>
    <property type="match status" value="1"/>
</dbReference>
<dbReference type="PROSITE" id="PS50850">
    <property type="entry name" value="MFS"/>
    <property type="match status" value="1"/>
</dbReference>
<keyword evidence="5 6" id="KW-0472">Membrane</keyword>
<evidence type="ECO:0000259" key="7">
    <source>
        <dbReference type="PROSITE" id="PS50850"/>
    </source>
</evidence>
<dbReference type="InterPro" id="IPR050189">
    <property type="entry name" value="MFS_Efflux_Transporters"/>
</dbReference>
<protein>
    <submittedName>
        <fullName evidence="8">Purine ribonucleoside efflux pump NepI</fullName>
    </submittedName>
    <submittedName>
        <fullName evidence="9">Transcription regulatory protein OpdE</fullName>
    </submittedName>
</protein>
<organism evidence="9">
    <name type="scientific">Ralstonia solanacearum</name>
    <name type="common">Pseudomonas solanacearum</name>
    <dbReference type="NCBI Taxonomy" id="305"/>
    <lineage>
        <taxon>Bacteria</taxon>
        <taxon>Pseudomonadati</taxon>
        <taxon>Pseudomonadota</taxon>
        <taxon>Betaproteobacteria</taxon>
        <taxon>Burkholderiales</taxon>
        <taxon>Burkholderiaceae</taxon>
        <taxon>Ralstonia</taxon>
        <taxon>Ralstonia solanacearum species complex</taxon>
    </lineage>
</organism>
<proteinExistence type="predicted"/>
<dbReference type="EMBL" id="LN899824">
    <property type="protein sequence ID" value="CUV28117.1"/>
    <property type="molecule type" value="Genomic_DNA"/>
</dbReference>
<feature type="transmembrane region" description="Helical" evidence="6">
    <location>
        <begin position="88"/>
        <end position="108"/>
    </location>
</feature>
<feature type="transmembrane region" description="Helical" evidence="6">
    <location>
        <begin position="177"/>
        <end position="200"/>
    </location>
</feature>
<dbReference type="AlphaFoldDB" id="A0A0K1ZR52"/>
<dbReference type="Proteomes" id="UP000262427">
    <property type="component" value="Chromosome CM"/>
</dbReference>
<dbReference type="CDD" id="cd17324">
    <property type="entry name" value="MFS_NepI_like"/>
    <property type="match status" value="1"/>
</dbReference>
<evidence type="ECO:0000256" key="6">
    <source>
        <dbReference type="SAM" id="Phobius"/>
    </source>
</evidence>
<dbReference type="PANTHER" id="PTHR43124">
    <property type="entry name" value="PURINE EFFLUX PUMP PBUE"/>
    <property type="match status" value="1"/>
</dbReference>
<sequence>MEGHTHADPHHAEVSGGRPAWGAVFALSLAAFILVASEFMPVSLLTPIAGSLHLTEGQAGQAISVSGAFALLTSLFIPAMAARLDRKVLLLLLTLLTVVSGVVVTLAPDYSTFIIGRALIGVAIGGFWSMSAATAMRLVPHHDVPHALAIVNGGNALATVLAAPLGSLLGAVVGWRGAFFCIVPVATIALVWQWMTLPALKADSSPGAAGDVFTLLRRPAVALGMAAVGLFFMGQFMLFTYLRPFLETVTNTRASTLSFVLLVIGVAGFVGTAVIGTFLKDGLYRTLIVIPVLMAGIALALASFGGSLAASTILLAIWGLVATAAPVGWWTWLARTLPQDAETGGGLMVAIIQLAITLGAAGGGAMFDAGGYRATFGMSAAVLVAAAVLAILAARAGTRTVRAGAAVA</sequence>
<evidence type="ECO:0000313" key="11">
    <source>
        <dbReference type="Proteomes" id="UP000262427"/>
    </source>
</evidence>
<feature type="transmembrane region" description="Helical" evidence="6">
    <location>
        <begin position="312"/>
        <end position="333"/>
    </location>
</feature>
<dbReference type="InterPro" id="IPR011701">
    <property type="entry name" value="MFS"/>
</dbReference>
<evidence type="ECO:0000256" key="3">
    <source>
        <dbReference type="ARBA" id="ARBA00022692"/>
    </source>
</evidence>
<evidence type="ECO:0000256" key="4">
    <source>
        <dbReference type="ARBA" id="ARBA00022989"/>
    </source>
</evidence>
<feature type="transmembrane region" description="Helical" evidence="6">
    <location>
        <begin position="220"/>
        <end position="242"/>
    </location>
</feature>
<dbReference type="EMBL" id="LN899821">
    <property type="protein sequence ID" value="CUV17397.1"/>
    <property type="molecule type" value="Genomic_DNA"/>
</dbReference>
<evidence type="ECO:0000256" key="5">
    <source>
        <dbReference type="ARBA" id="ARBA00023136"/>
    </source>
</evidence>
<evidence type="ECO:0000256" key="2">
    <source>
        <dbReference type="ARBA" id="ARBA00022475"/>
    </source>
</evidence>
<dbReference type="InterPro" id="IPR036259">
    <property type="entry name" value="MFS_trans_sf"/>
</dbReference>
<accession>A0A0K1ZR52</accession>